<feature type="compositionally biased region" description="Acidic residues" evidence="1">
    <location>
        <begin position="471"/>
        <end position="497"/>
    </location>
</feature>
<evidence type="ECO:0000313" key="2">
    <source>
        <dbReference type="EMBL" id="KAK3898278.1"/>
    </source>
</evidence>
<evidence type="ECO:0008006" key="4">
    <source>
        <dbReference type="Google" id="ProtNLM"/>
    </source>
</evidence>
<comment type="caution">
    <text evidence="2">The sequence shown here is derived from an EMBL/GenBank/DDBJ whole genome shotgun (WGS) entry which is preliminary data.</text>
</comment>
<feature type="region of interest" description="Disordered" evidence="1">
    <location>
        <begin position="462"/>
        <end position="515"/>
    </location>
</feature>
<accession>A0AAN6RQ23</accession>
<dbReference type="Proteomes" id="UP001303889">
    <property type="component" value="Unassembled WGS sequence"/>
</dbReference>
<sequence length="515" mass="57729">MLACLPNEILSHILGNFCVHCRDPQETPWALLPHITEEHPIDFKPSWYTLGRQVLYSMCLVSRQFRDVTQAVLYHEFLPGFGELQPWDHWKRTDSFLRTVALRPDLASLVRRVYLNPNIPGRMEARKAKAALEEAARARNIPLAEFLKPYRDRCWPKNSYFTSFDEVVAMLLACLPNLASLSFSEVLVEPIPLEAMRAAGVLTIPLRTLEIIAPRPTSNAILHSILNMTSSTLKTFQICLCEEGTLQVLAPRLENLRSIYVVECVLSSSDLASLLSRSPRLECFIYEAVPGAEHFLPCDAAEHLARNRATLQTLHLDIRGEDYEPPENNDGFRSSLLPNLSTFPVLRHLLLNTLPLYTQTDDDSEPDTPTQDRTPLHQILPPSIVSLRLVDYTSDAAILAALTDDLLHLAQAVTTGAFPHLRKVRVDIERPLEGDGQLTELLASANVDFEYYAWPVSRGKASQRSLTPPVMDDDVSEDEAVEREEEEDGAATEEGGETVDSSPVASDSEEETYYG</sequence>
<evidence type="ECO:0000313" key="3">
    <source>
        <dbReference type="Proteomes" id="UP001303889"/>
    </source>
</evidence>
<gene>
    <name evidence="2" type="ORF">C8A05DRAFT_38131</name>
</gene>
<protein>
    <recommendedName>
        <fullName evidence="4">F-box domain-containing protein</fullName>
    </recommendedName>
</protein>
<name>A0AAN6RQ23_9PEZI</name>
<proteinExistence type="predicted"/>
<dbReference type="Gene3D" id="3.80.10.10">
    <property type="entry name" value="Ribonuclease Inhibitor"/>
    <property type="match status" value="1"/>
</dbReference>
<evidence type="ECO:0000256" key="1">
    <source>
        <dbReference type="SAM" id="MobiDB-lite"/>
    </source>
</evidence>
<keyword evidence="3" id="KW-1185">Reference proteome</keyword>
<reference evidence="2" key="2">
    <citation type="submission" date="2023-05" db="EMBL/GenBank/DDBJ databases">
        <authorList>
            <consortium name="Lawrence Berkeley National Laboratory"/>
            <person name="Steindorff A."/>
            <person name="Hensen N."/>
            <person name="Bonometti L."/>
            <person name="Westerberg I."/>
            <person name="Brannstrom I.O."/>
            <person name="Guillou S."/>
            <person name="Cros-Aarteil S."/>
            <person name="Calhoun S."/>
            <person name="Haridas S."/>
            <person name="Kuo A."/>
            <person name="Mondo S."/>
            <person name="Pangilinan J."/>
            <person name="Riley R."/>
            <person name="Labutti K."/>
            <person name="Andreopoulos B."/>
            <person name="Lipzen A."/>
            <person name="Chen C."/>
            <person name="Yanf M."/>
            <person name="Daum C."/>
            <person name="Ng V."/>
            <person name="Clum A."/>
            <person name="Ohm R."/>
            <person name="Martin F."/>
            <person name="Silar P."/>
            <person name="Natvig D."/>
            <person name="Lalanne C."/>
            <person name="Gautier V."/>
            <person name="Ament-Velasquez S.L."/>
            <person name="Kruys A."/>
            <person name="Hutchinson M.I."/>
            <person name="Powell A.J."/>
            <person name="Barry K."/>
            <person name="Miller A.N."/>
            <person name="Grigoriev I.V."/>
            <person name="Debuchy R."/>
            <person name="Gladieux P."/>
            <person name="Thoren M.H."/>
            <person name="Johannesson H."/>
        </authorList>
    </citation>
    <scope>NUCLEOTIDE SEQUENCE</scope>
    <source>
        <strain evidence="2">CBS 103.79</strain>
    </source>
</reference>
<organism evidence="2 3">
    <name type="scientific">Staphylotrichum tortipilum</name>
    <dbReference type="NCBI Taxonomy" id="2831512"/>
    <lineage>
        <taxon>Eukaryota</taxon>
        <taxon>Fungi</taxon>
        <taxon>Dikarya</taxon>
        <taxon>Ascomycota</taxon>
        <taxon>Pezizomycotina</taxon>
        <taxon>Sordariomycetes</taxon>
        <taxon>Sordariomycetidae</taxon>
        <taxon>Sordariales</taxon>
        <taxon>Chaetomiaceae</taxon>
        <taxon>Staphylotrichum</taxon>
    </lineage>
</organism>
<dbReference type="EMBL" id="MU855965">
    <property type="protein sequence ID" value="KAK3898278.1"/>
    <property type="molecule type" value="Genomic_DNA"/>
</dbReference>
<dbReference type="InterPro" id="IPR032675">
    <property type="entry name" value="LRR_dom_sf"/>
</dbReference>
<reference evidence="2" key="1">
    <citation type="journal article" date="2023" name="Mol. Phylogenet. Evol.">
        <title>Genome-scale phylogeny and comparative genomics of the fungal order Sordariales.</title>
        <authorList>
            <person name="Hensen N."/>
            <person name="Bonometti L."/>
            <person name="Westerberg I."/>
            <person name="Brannstrom I.O."/>
            <person name="Guillou S."/>
            <person name="Cros-Aarteil S."/>
            <person name="Calhoun S."/>
            <person name="Haridas S."/>
            <person name="Kuo A."/>
            <person name="Mondo S."/>
            <person name="Pangilinan J."/>
            <person name="Riley R."/>
            <person name="LaButti K."/>
            <person name="Andreopoulos B."/>
            <person name="Lipzen A."/>
            <person name="Chen C."/>
            <person name="Yan M."/>
            <person name="Daum C."/>
            <person name="Ng V."/>
            <person name="Clum A."/>
            <person name="Steindorff A."/>
            <person name="Ohm R.A."/>
            <person name="Martin F."/>
            <person name="Silar P."/>
            <person name="Natvig D.O."/>
            <person name="Lalanne C."/>
            <person name="Gautier V."/>
            <person name="Ament-Velasquez S.L."/>
            <person name="Kruys A."/>
            <person name="Hutchinson M.I."/>
            <person name="Powell A.J."/>
            <person name="Barry K."/>
            <person name="Miller A.N."/>
            <person name="Grigoriev I.V."/>
            <person name="Debuchy R."/>
            <person name="Gladieux P."/>
            <person name="Hiltunen Thoren M."/>
            <person name="Johannesson H."/>
        </authorList>
    </citation>
    <scope>NUCLEOTIDE SEQUENCE</scope>
    <source>
        <strain evidence="2">CBS 103.79</strain>
    </source>
</reference>
<dbReference type="AlphaFoldDB" id="A0AAN6RQ23"/>